<evidence type="ECO:0000313" key="4">
    <source>
        <dbReference type="EMBL" id="GED71206.1"/>
    </source>
</evidence>
<dbReference type="REBASE" id="128620">
    <property type="entry name" value="M2.Bre1206ORF26950P"/>
</dbReference>
<dbReference type="PANTHER" id="PTHR30481">
    <property type="entry name" value="DNA ADENINE METHYLASE"/>
    <property type="match status" value="1"/>
</dbReference>
<dbReference type="Pfam" id="PF02086">
    <property type="entry name" value="MethyltransfD12"/>
    <property type="match status" value="1"/>
</dbReference>
<keyword evidence="3" id="KW-0949">S-adenosyl-L-methionine</keyword>
<accession>A0A0K9YL86</accession>
<dbReference type="GO" id="GO:0032259">
    <property type="term" value="P:methylation"/>
    <property type="evidence" value="ECO:0007669"/>
    <property type="project" value="UniProtKB-KW"/>
</dbReference>
<dbReference type="PRINTS" id="PR00505">
    <property type="entry name" value="D12N6MTFRASE"/>
</dbReference>
<dbReference type="GO" id="GO:1904047">
    <property type="term" value="F:S-adenosyl-L-methionine binding"/>
    <property type="evidence" value="ECO:0007669"/>
    <property type="project" value="TreeGrafter"/>
</dbReference>
<keyword evidence="7" id="KW-1185">Reference proteome</keyword>
<dbReference type="GO" id="GO:0006298">
    <property type="term" value="P:mismatch repair"/>
    <property type="evidence" value="ECO:0007669"/>
    <property type="project" value="TreeGrafter"/>
</dbReference>
<dbReference type="EMBL" id="LGIQ01000011">
    <property type="protein sequence ID" value="KNB69508.1"/>
    <property type="molecule type" value="Genomic_DNA"/>
</dbReference>
<protein>
    <submittedName>
        <fullName evidence="5">DNA methyltransferase</fullName>
    </submittedName>
</protein>
<dbReference type="GO" id="GO:0043565">
    <property type="term" value="F:sequence-specific DNA binding"/>
    <property type="evidence" value="ECO:0007669"/>
    <property type="project" value="TreeGrafter"/>
</dbReference>
<dbReference type="InterPro" id="IPR029063">
    <property type="entry name" value="SAM-dependent_MTases_sf"/>
</dbReference>
<dbReference type="Gene3D" id="3.40.50.150">
    <property type="entry name" value="Vaccinia Virus protein VP39"/>
    <property type="match status" value="2"/>
</dbReference>
<comment type="caution">
    <text evidence="5">The sequence shown here is derived from an EMBL/GenBank/DDBJ whole genome shotgun (WGS) entry which is preliminary data.</text>
</comment>
<evidence type="ECO:0000313" key="5">
    <source>
        <dbReference type="EMBL" id="KNB69508.1"/>
    </source>
</evidence>
<reference evidence="4 7" key="3">
    <citation type="submission" date="2019-06" db="EMBL/GenBank/DDBJ databases">
        <title>Whole genome shotgun sequence of Brevibacillus reuszeri NBRC 15719.</title>
        <authorList>
            <person name="Hosoyama A."/>
            <person name="Uohara A."/>
            <person name="Ohji S."/>
            <person name="Ichikawa N."/>
        </authorList>
    </citation>
    <scope>NUCLEOTIDE SEQUENCE [LARGE SCALE GENOMIC DNA]</scope>
    <source>
        <strain evidence="4 7">NBRC 15719</strain>
    </source>
</reference>
<name>A0A0K9YL86_9BACL</name>
<dbReference type="Proteomes" id="UP000319578">
    <property type="component" value="Unassembled WGS sequence"/>
</dbReference>
<dbReference type="InterPro" id="IPR012327">
    <property type="entry name" value="MeTrfase_D12"/>
</dbReference>
<sequence>MKMPRILHYPGSKWNTAQWIIENMPAHETYLEPYFGSGAVLFNKPRSPIETVNDLDDDIVNLFEVIRDRKADLADLVRWTPYSREEYNRAYEYSEDPLERARRFLARCWMARWVKTTRKTDWRHVIDFAARPSSPAIEWTTLPDKIIAAAERLSGVQIEKQPAAKVITRHRRSNVLIYCDPPYLLDTRRGPMYKYEMTVDDHIELLEVLEKHTGPAIISGYSHPLYDEKLKKWERKTIGVTAEAGVRRTEVIWINPVAAEHGQQSIFSLPGVESL</sequence>
<dbReference type="PIRSF" id="PIRSF000398">
    <property type="entry name" value="M_m6A_EcoRV"/>
    <property type="match status" value="1"/>
</dbReference>
<proteinExistence type="predicted"/>
<reference evidence="6" key="1">
    <citation type="submission" date="2015-07" db="EMBL/GenBank/DDBJ databases">
        <title>Genome sequencing project for genomic taxonomy and phylogenomics of Bacillus-like bacteria.</title>
        <authorList>
            <person name="Liu B."/>
            <person name="Wang J."/>
            <person name="Zhu Y."/>
            <person name="Liu G."/>
            <person name="Chen Q."/>
            <person name="Chen Z."/>
            <person name="Lan J."/>
            <person name="Che J."/>
            <person name="Ge C."/>
            <person name="Shi H."/>
            <person name="Pan Z."/>
            <person name="Liu X."/>
        </authorList>
    </citation>
    <scope>NUCLEOTIDE SEQUENCE [LARGE SCALE GENOMIC DNA]</scope>
    <source>
        <strain evidence="6">DSM 9887</strain>
    </source>
</reference>
<evidence type="ECO:0000256" key="3">
    <source>
        <dbReference type="ARBA" id="ARBA00022691"/>
    </source>
</evidence>
<dbReference type="GO" id="GO:0009007">
    <property type="term" value="F:site-specific DNA-methyltransferase (adenine-specific) activity"/>
    <property type="evidence" value="ECO:0007669"/>
    <property type="project" value="UniProtKB-EC"/>
</dbReference>
<keyword evidence="1 5" id="KW-0489">Methyltransferase</keyword>
<dbReference type="GO" id="GO:0009307">
    <property type="term" value="P:DNA restriction-modification system"/>
    <property type="evidence" value="ECO:0007669"/>
    <property type="project" value="InterPro"/>
</dbReference>
<gene>
    <name evidence="5" type="ORF">ADS79_26955</name>
    <name evidence="4" type="ORF">BRE01_49080</name>
</gene>
<evidence type="ECO:0000256" key="1">
    <source>
        <dbReference type="ARBA" id="ARBA00022603"/>
    </source>
</evidence>
<dbReference type="EMBL" id="BJON01000020">
    <property type="protein sequence ID" value="GED71206.1"/>
    <property type="molecule type" value="Genomic_DNA"/>
</dbReference>
<dbReference type="SUPFAM" id="SSF53335">
    <property type="entry name" value="S-adenosyl-L-methionine-dependent methyltransferases"/>
    <property type="match status" value="1"/>
</dbReference>
<keyword evidence="2 5" id="KW-0808">Transferase</keyword>
<dbReference type="PATRIC" id="fig|54915.3.peg.4571"/>
<organism evidence="5 6">
    <name type="scientific">Brevibacillus reuszeri</name>
    <dbReference type="NCBI Taxonomy" id="54915"/>
    <lineage>
        <taxon>Bacteria</taxon>
        <taxon>Bacillati</taxon>
        <taxon>Bacillota</taxon>
        <taxon>Bacilli</taxon>
        <taxon>Bacillales</taxon>
        <taxon>Paenibacillaceae</taxon>
        <taxon>Brevibacillus</taxon>
    </lineage>
</organism>
<evidence type="ECO:0000313" key="7">
    <source>
        <dbReference type="Proteomes" id="UP000319578"/>
    </source>
</evidence>
<dbReference type="PANTHER" id="PTHR30481:SF4">
    <property type="entry name" value="SITE-SPECIFIC DNA-METHYLTRANSFERASE (ADENINE-SPECIFIC)"/>
    <property type="match status" value="1"/>
</dbReference>
<dbReference type="STRING" id="54915.ADS79_26955"/>
<evidence type="ECO:0000313" key="6">
    <source>
        <dbReference type="Proteomes" id="UP000036834"/>
    </source>
</evidence>
<dbReference type="OrthoDB" id="9805629at2"/>
<dbReference type="Proteomes" id="UP000036834">
    <property type="component" value="Unassembled WGS sequence"/>
</dbReference>
<dbReference type="AlphaFoldDB" id="A0A0K9YL86"/>
<evidence type="ECO:0000256" key="2">
    <source>
        <dbReference type="ARBA" id="ARBA00022679"/>
    </source>
</evidence>
<reference evidence="5" key="2">
    <citation type="submission" date="2015-07" db="EMBL/GenBank/DDBJ databases">
        <title>MeaNS - Measles Nucleotide Surveillance Program.</title>
        <authorList>
            <person name="Tran T."/>
            <person name="Druce J."/>
        </authorList>
    </citation>
    <scope>NUCLEOTIDE SEQUENCE</scope>
    <source>
        <strain evidence="5">DSM 9887</strain>
    </source>
</reference>
<dbReference type="InterPro" id="IPR012263">
    <property type="entry name" value="M_m6A_EcoRV"/>
</dbReference>